<dbReference type="Pfam" id="PF08666">
    <property type="entry name" value="SAF"/>
    <property type="match status" value="1"/>
</dbReference>
<accession>A0A9J6PEM4</accession>
<dbReference type="AlphaFoldDB" id="A0A9J6PEM4"/>
<dbReference type="Proteomes" id="UP001055804">
    <property type="component" value="Unassembled WGS sequence"/>
</dbReference>
<comment type="caution">
    <text evidence="2">The sequence shown here is derived from an EMBL/GenBank/DDBJ whole genome shotgun (WGS) entry which is preliminary data.</text>
</comment>
<proteinExistence type="predicted"/>
<organism evidence="2 3">
    <name type="scientific">Futiania mangrovi</name>
    <dbReference type="NCBI Taxonomy" id="2959716"/>
    <lineage>
        <taxon>Bacteria</taxon>
        <taxon>Pseudomonadati</taxon>
        <taxon>Pseudomonadota</taxon>
        <taxon>Alphaproteobacteria</taxon>
        <taxon>Futianiales</taxon>
        <taxon>Futianiaceae</taxon>
        <taxon>Futiania</taxon>
    </lineage>
</organism>
<evidence type="ECO:0000313" key="3">
    <source>
        <dbReference type="Proteomes" id="UP001055804"/>
    </source>
</evidence>
<evidence type="ECO:0000313" key="2">
    <source>
        <dbReference type="EMBL" id="MCP1336870.1"/>
    </source>
</evidence>
<dbReference type="RefSeq" id="WP_269332812.1">
    <property type="nucleotide sequence ID" value="NZ_JAMZFT010000002.1"/>
</dbReference>
<dbReference type="InterPro" id="IPR017592">
    <property type="entry name" value="Pilus_assmbl_Flp-typ_CpaB"/>
</dbReference>
<dbReference type="EMBL" id="JAMZFT010000002">
    <property type="protein sequence ID" value="MCP1336870.1"/>
    <property type="molecule type" value="Genomic_DNA"/>
</dbReference>
<dbReference type="InterPro" id="IPR013974">
    <property type="entry name" value="SAF"/>
</dbReference>
<evidence type="ECO:0000259" key="1">
    <source>
        <dbReference type="SMART" id="SM00858"/>
    </source>
</evidence>
<name>A0A9J6PEM4_9PROT</name>
<dbReference type="NCBIfam" id="TIGR03177">
    <property type="entry name" value="pilus_cpaB"/>
    <property type="match status" value="1"/>
</dbReference>
<dbReference type="SMART" id="SM00858">
    <property type="entry name" value="SAF"/>
    <property type="match status" value="1"/>
</dbReference>
<reference evidence="2" key="1">
    <citation type="submission" date="2022-06" db="EMBL/GenBank/DDBJ databases">
        <title>Isolation and Genomics of Futiania mangrovii gen. nov., sp. nov., a Rare and Metabolically-versatile member in the Class Alphaproteobacteria.</title>
        <authorList>
            <person name="Liu L."/>
            <person name="Huang W.-C."/>
            <person name="Pan J."/>
            <person name="Li J."/>
            <person name="Huang Y."/>
            <person name="Du H."/>
            <person name="Liu Y."/>
            <person name="Li M."/>
        </authorList>
    </citation>
    <scope>NUCLEOTIDE SEQUENCE</scope>
    <source>
        <strain evidence="2">FT118</strain>
    </source>
</reference>
<gene>
    <name evidence="2" type="primary">cpaB</name>
    <name evidence="2" type="ORF">NJQ99_10655</name>
</gene>
<sequence>MVLAVVAAGAAAFMVRNIVSSRESEAVQVVAAPPPVIETSEVLVTRDALRIGEKVQPGAFAWQEWPREFVTGDYITRQENPDILETLNGAVVRSEFIAGEPVMLKKVAQLGDASVMSLLVRKGMRAVSIRISPETGAGGFILPGDRVDVMVTRRETEETGAAAPRGEGDQIVPIGQGFSAETILANVRVLAIDQTVAEQDGQPTVVGRTATLELTPKQAELVALGEKVGEISLSLRPFVDNVGENGAPIEDAMPVAVGRLGQPGEARQQTGVLKIVRSGSVALTKTEQAQQ</sequence>
<dbReference type="Pfam" id="PF16976">
    <property type="entry name" value="RcpC"/>
    <property type="match status" value="1"/>
</dbReference>
<dbReference type="CDD" id="cd11614">
    <property type="entry name" value="SAF_CpaB_FlgA_like"/>
    <property type="match status" value="1"/>
</dbReference>
<feature type="domain" description="SAF" evidence="1">
    <location>
        <begin position="40"/>
        <end position="108"/>
    </location>
</feature>
<protein>
    <submittedName>
        <fullName evidence="2">Flp pilus assembly protein CpaB</fullName>
    </submittedName>
</protein>
<keyword evidence="3" id="KW-1185">Reference proteome</keyword>
<dbReference type="InterPro" id="IPR031571">
    <property type="entry name" value="RcpC_dom"/>
</dbReference>